<evidence type="ECO:0000256" key="1">
    <source>
        <dbReference type="SAM" id="MobiDB-lite"/>
    </source>
</evidence>
<comment type="caution">
    <text evidence="2">The sequence shown here is derived from an EMBL/GenBank/DDBJ whole genome shotgun (WGS) entry which is preliminary data.</text>
</comment>
<sequence length="116" mass="13555">MSEGTIKHKRQITQEEAESKTAEIGWREWNEGHVIELGSAKVFLGLDNDRHGVEAEDGNLYMAIDTREFYFYDTEWEPAFLNIIRSTPPPGKLRILNFWWDPDTKKLSVETEEPKE</sequence>
<organism evidence="2">
    <name type="scientific">marine sediment metagenome</name>
    <dbReference type="NCBI Taxonomy" id="412755"/>
    <lineage>
        <taxon>unclassified sequences</taxon>
        <taxon>metagenomes</taxon>
        <taxon>ecological metagenomes</taxon>
    </lineage>
</organism>
<proteinExistence type="predicted"/>
<name>X1G790_9ZZZZ</name>
<gene>
    <name evidence="2" type="ORF">S03H2_38037</name>
</gene>
<protein>
    <submittedName>
        <fullName evidence="2">Uncharacterized protein</fullName>
    </submittedName>
</protein>
<evidence type="ECO:0000313" key="2">
    <source>
        <dbReference type="EMBL" id="GAH53102.1"/>
    </source>
</evidence>
<feature type="region of interest" description="Disordered" evidence="1">
    <location>
        <begin position="1"/>
        <end position="20"/>
    </location>
</feature>
<dbReference type="EMBL" id="BARU01023436">
    <property type="protein sequence ID" value="GAH53102.1"/>
    <property type="molecule type" value="Genomic_DNA"/>
</dbReference>
<reference evidence="2" key="1">
    <citation type="journal article" date="2014" name="Front. Microbiol.">
        <title>High frequency of phylogenetically diverse reductive dehalogenase-homologous genes in deep subseafloor sedimentary metagenomes.</title>
        <authorList>
            <person name="Kawai M."/>
            <person name="Futagami T."/>
            <person name="Toyoda A."/>
            <person name="Takaki Y."/>
            <person name="Nishi S."/>
            <person name="Hori S."/>
            <person name="Arai W."/>
            <person name="Tsubouchi T."/>
            <person name="Morono Y."/>
            <person name="Uchiyama I."/>
            <person name="Ito T."/>
            <person name="Fujiyama A."/>
            <person name="Inagaki F."/>
            <person name="Takami H."/>
        </authorList>
    </citation>
    <scope>NUCLEOTIDE SEQUENCE</scope>
    <source>
        <strain evidence="2">Expedition CK06-06</strain>
    </source>
</reference>
<accession>X1G790</accession>
<dbReference type="AlphaFoldDB" id="X1G790"/>